<feature type="compositionally biased region" description="Polar residues" evidence="1">
    <location>
        <begin position="1"/>
        <end position="11"/>
    </location>
</feature>
<evidence type="ECO:0008006" key="4">
    <source>
        <dbReference type="Google" id="ProtNLM"/>
    </source>
</evidence>
<dbReference type="HOGENOM" id="CLU_1111360_0_0_1"/>
<dbReference type="OrthoDB" id="48036at2759"/>
<reference evidence="2 3" key="1">
    <citation type="journal article" date="2013" name="PLoS Genet.">
        <title>Genomic mechanisms accounting for the adaptation to parasitism in nematode-trapping fungi.</title>
        <authorList>
            <person name="Meerupati T."/>
            <person name="Andersson K.M."/>
            <person name="Friman E."/>
            <person name="Kumar D."/>
            <person name="Tunlid A."/>
            <person name="Ahren D."/>
        </authorList>
    </citation>
    <scope>NUCLEOTIDE SEQUENCE [LARGE SCALE GENOMIC DNA]</scope>
    <source>
        <strain evidence="2 3">CBS 200.50</strain>
    </source>
</reference>
<evidence type="ECO:0000313" key="2">
    <source>
        <dbReference type="EMBL" id="EPS38729.1"/>
    </source>
</evidence>
<gene>
    <name evidence="2" type="ORF">H072_7570</name>
</gene>
<protein>
    <recommendedName>
        <fullName evidence="4">Essential protein Yae1 N-terminal domain-containing protein</fullName>
    </recommendedName>
</protein>
<name>S8A7A5_DACHA</name>
<comment type="caution">
    <text evidence="2">The sequence shown here is derived from an EMBL/GenBank/DDBJ whole genome shotgun (WGS) entry which is preliminary data.</text>
</comment>
<dbReference type="AlphaFoldDB" id="S8A7A5"/>
<evidence type="ECO:0000256" key="1">
    <source>
        <dbReference type="SAM" id="MobiDB-lite"/>
    </source>
</evidence>
<feature type="compositionally biased region" description="Polar residues" evidence="1">
    <location>
        <begin position="20"/>
        <end position="31"/>
    </location>
</feature>
<reference evidence="3" key="2">
    <citation type="submission" date="2013-04" db="EMBL/GenBank/DDBJ databases">
        <title>Genomic mechanisms accounting for the adaptation to parasitism in nematode-trapping fungi.</title>
        <authorList>
            <person name="Ahren D.G."/>
        </authorList>
    </citation>
    <scope>NUCLEOTIDE SEQUENCE [LARGE SCALE GENOMIC DNA]</scope>
    <source>
        <strain evidence="3">CBS 200.50</strain>
    </source>
</reference>
<proteinExistence type="predicted"/>
<sequence>MSSADTNTTTRLKPEKVVFTSLQTGRDSNAEYSLHCVPKAPKKPTQPKPPPKYTDGHKTTLVTPLTVPPQTPEKGSSRHFKQTLENYEKQLKLKTVPPREPKLKMVPKEATTKISQLMLTPKESERILALHEEGPARTKEHFEEMNFDQYDNSRANLMKLCKIAYEKGRKDGITEDQTKTREEGYCQGYKDGQKDGREDGWKEGYREGYDEGYMKGREYGDKKIEKEINETIAELTQNPSALLMTSKYQL</sequence>
<dbReference type="Proteomes" id="UP000015100">
    <property type="component" value="Unassembled WGS sequence"/>
</dbReference>
<keyword evidence="3" id="KW-1185">Reference proteome</keyword>
<organism evidence="2 3">
    <name type="scientific">Dactylellina haptotyla (strain CBS 200.50)</name>
    <name type="common">Nematode-trapping fungus</name>
    <name type="synonym">Monacrosporium haptotylum</name>
    <dbReference type="NCBI Taxonomy" id="1284197"/>
    <lineage>
        <taxon>Eukaryota</taxon>
        <taxon>Fungi</taxon>
        <taxon>Dikarya</taxon>
        <taxon>Ascomycota</taxon>
        <taxon>Pezizomycotina</taxon>
        <taxon>Orbiliomycetes</taxon>
        <taxon>Orbiliales</taxon>
        <taxon>Orbiliaceae</taxon>
        <taxon>Dactylellina</taxon>
    </lineage>
</organism>
<dbReference type="OMA" id="DEGYMKG"/>
<evidence type="ECO:0000313" key="3">
    <source>
        <dbReference type="Proteomes" id="UP000015100"/>
    </source>
</evidence>
<accession>S8A7A5</accession>
<feature type="compositionally biased region" description="Basic and acidic residues" evidence="1">
    <location>
        <begin position="191"/>
        <end position="207"/>
    </location>
</feature>
<feature type="region of interest" description="Disordered" evidence="1">
    <location>
        <begin position="1"/>
        <end position="77"/>
    </location>
</feature>
<feature type="region of interest" description="Disordered" evidence="1">
    <location>
        <begin position="186"/>
        <end position="207"/>
    </location>
</feature>
<dbReference type="EMBL" id="AQGS01000532">
    <property type="protein sequence ID" value="EPS38729.1"/>
    <property type="molecule type" value="Genomic_DNA"/>
</dbReference>